<proteinExistence type="predicted"/>
<sequence>MRRSVGARVIQLPSGQHADDLRVRVLAYLPNQGLTVGIRHPVLRFDGRFLRDALVKALFFFTSSPL</sequence>
<accession>A0A2X3CAW8</accession>
<dbReference type="EMBL" id="UAWN01000011">
    <property type="protein sequence ID" value="SQC14092.1"/>
    <property type="molecule type" value="Genomic_DNA"/>
</dbReference>
<dbReference type="AlphaFoldDB" id="A0A2X3CAW8"/>
<evidence type="ECO:0000313" key="2">
    <source>
        <dbReference type="Proteomes" id="UP000251088"/>
    </source>
</evidence>
<protein>
    <submittedName>
        <fullName evidence="1">Uncharacterized protein</fullName>
    </submittedName>
</protein>
<reference evidence="1 2" key="1">
    <citation type="submission" date="2018-06" db="EMBL/GenBank/DDBJ databases">
        <authorList>
            <consortium name="Pathogen Informatics"/>
            <person name="Doyle S."/>
        </authorList>
    </citation>
    <scope>NUCLEOTIDE SEQUENCE [LARGE SCALE GENOMIC DNA]</scope>
    <source>
        <strain evidence="1 2">NCTC9128</strain>
    </source>
</reference>
<evidence type="ECO:0000313" key="1">
    <source>
        <dbReference type="EMBL" id="SQC14092.1"/>
    </source>
</evidence>
<organism evidence="1 2">
    <name type="scientific">Klebsiella pneumoniae</name>
    <dbReference type="NCBI Taxonomy" id="573"/>
    <lineage>
        <taxon>Bacteria</taxon>
        <taxon>Pseudomonadati</taxon>
        <taxon>Pseudomonadota</taxon>
        <taxon>Gammaproteobacteria</taxon>
        <taxon>Enterobacterales</taxon>
        <taxon>Enterobacteriaceae</taxon>
        <taxon>Klebsiella/Raoultella group</taxon>
        <taxon>Klebsiella</taxon>
        <taxon>Klebsiella pneumoniae complex</taxon>
    </lineage>
</organism>
<gene>
    <name evidence="1" type="ORF">NCTC9128_02174</name>
</gene>
<dbReference type="Proteomes" id="UP000251088">
    <property type="component" value="Unassembled WGS sequence"/>
</dbReference>
<name>A0A2X3CAW8_KLEPN</name>